<proteinExistence type="predicted"/>
<name>A0A0P7V186_SCLFO</name>
<dbReference type="PROSITE" id="PS50268">
    <property type="entry name" value="CADHERIN_2"/>
    <property type="match status" value="4"/>
</dbReference>
<evidence type="ECO:0000313" key="17">
    <source>
        <dbReference type="EMBL" id="KPP68028.1"/>
    </source>
</evidence>
<keyword evidence="6" id="KW-0479">Metal-binding</keyword>
<dbReference type="GO" id="GO:0005737">
    <property type="term" value="C:cytoplasm"/>
    <property type="evidence" value="ECO:0007669"/>
    <property type="project" value="UniProtKB-SubCell"/>
</dbReference>
<dbReference type="GO" id="GO:0005912">
    <property type="term" value="C:adherens junction"/>
    <property type="evidence" value="ECO:0007669"/>
    <property type="project" value="TreeGrafter"/>
</dbReference>
<accession>A0A0P7V186</accession>
<dbReference type="GO" id="GO:0007043">
    <property type="term" value="P:cell-cell junction assembly"/>
    <property type="evidence" value="ECO:0007669"/>
    <property type="project" value="TreeGrafter"/>
</dbReference>
<gene>
    <name evidence="17" type="ORF">Z043_113321</name>
</gene>
<evidence type="ECO:0000256" key="8">
    <source>
        <dbReference type="ARBA" id="ARBA00022737"/>
    </source>
</evidence>
<dbReference type="GO" id="GO:0034332">
    <property type="term" value="P:adherens junction organization"/>
    <property type="evidence" value="ECO:0007669"/>
    <property type="project" value="TreeGrafter"/>
</dbReference>
<dbReference type="PANTHER" id="PTHR24027:SF433">
    <property type="entry name" value="CADHERIN 27-RELATED"/>
    <property type="match status" value="1"/>
</dbReference>
<feature type="domain" description="Cadherin" evidence="16">
    <location>
        <begin position="286"/>
        <end position="404"/>
    </location>
</feature>
<dbReference type="GO" id="GO:0016339">
    <property type="term" value="P:calcium-dependent cell-cell adhesion via plasma membrane cell adhesion molecules"/>
    <property type="evidence" value="ECO:0007669"/>
    <property type="project" value="TreeGrafter"/>
</dbReference>
<keyword evidence="8" id="KW-0677">Repeat</keyword>
<dbReference type="AlphaFoldDB" id="A0A0P7V186"/>
<organism evidence="17 18">
    <name type="scientific">Scleropages formosus</name>
    <name type="common">Asian bonytongue</name>
    <name type="synonym">Osteoglossum formosum</name>
    <dbReference type="NCBI Taxonomy" id="113540"/>
    <lineage>
        <taxon>Eukaryota</taxon>
        <taxon>Metazoa</taxon>
        <taxon>Chordata</taxon>
        <taxon>Craniata</taxon>
        <taxon>Vertebrata</taxon>
        <taxon>Euteleostomi</taxon>
        <taxon>Actinopterygii</taxon>
        <taxon>Neopterygii</taxon>
        <taxon>Teleostei</taxon>
        <taxon>Osteoglossocephala</taxon>
        <taxon>Osteoglossomorpha</taxon>
        <taxon>Osteoglossiformes</taxon>
        <taxon>Osteoglossidae</taxon>
        <taxon>Scleropages</taxon>
    </lineage>
</organism>
<dbReference type="GO" id="GO:0008013">
    <property type="term" value="F:beta-catenin binding"/>
    <property type="evidence" value="ECO:0007669"/>
    <property type="project" value="TreeGrafter"/>
</dbReference>
<dbReference type="SUPFAM" id="SSF49313">
    <property type="entry name" value="Cadherin-like"/>
    <property type="match status" value="5"/>
</dbReference>
<feature type="domain" description="Cadherin" evidence="16">
    <location>
        <begin position="162"/>
        <end position="271"/>
    </location>
</feature>
<protein>
    <recommendedName>
        <fullName evidence="16">Cadherin domain-containing protein</fullName>
    </recommendedName>
</protein>
<dbReference type="InterPro" id="IPR015919">
    <property type="entry name" value="Cadherin-like_sf"/>
</dbReference>
<evidence type="ECO:0000313" key="18">
    <source>
        <dbReference type="Proteomes" id="UP000034805"/>
    </source>
</evidence>
<dbReference type="Proteomes" id="UP000034805">
    <property type="component" value="Unassembled WGS sequence"/>
</dbReference>
<dbReference type="Pfam" id="PF00028">
    <property type="entry name" value="Cadherin"/>
    <property type="match status" value="3"/>
</dbReference>
<dbReference type="GO" id="GO:0007156">
    <property type="term" value="P:homophilic cell adhesion via plasma membrane adhesion molecules"/>
    <property type="evidence" value="ECO:0007669"/>
    <property type="project" value="InterPro"/>
</dbReference>
<evidence type="ECO:0000256" key="15">
    <source>
        <dbReference type="SAM" id="Phobius"/>
    </source>
</evidence>
<sequence length="664" mass="73918">MRSMLGTHVKGFACGYLAGVRSPVGRFCPQSHRHNLQADLWPLVVLGAASTKALTRETRTWIIDSFSIEEEHPGPYPFVLGPIRVEQNYRLRFRLTGSGVDKDPVGVLSIDTETGNIIVHRKVDYELFPHLKAINASNEMVETRLGVEINILDINDNEPTFQKEVYNTTVEESRQQGQLVLIAVATDYDKKGSPNSTIDYRIVSVKPETPNVQFYIEKSGRISFKGCLDYEKAKVYTMVVEAKDRGEVQRRSSSCAVIVNVEDRNNHMPVFVGHRGPWRVKEREAGKQLLRLQVTDKDSRKTAAWRARYTLHGEDSDSFHVDTDPETNEGILSVIKPLDYEEGSWRNLSVSVENESPFFSCEVTGRPPQGLWTVTYVDSSGEAARPRMRKISIAVEDVNDPPEFLVGTKNVTVDENVESGSLLVNFTVEDEDTHFASNLVCRRGKDPAGWIDIDPRTCEIRTAKVFDRESPFVVNGTYTVTIIALDNGQPPMTGTATLNIHLRDQNDNIPQLTVTELDMCLMEGESRVSITAFDLDGYPYSGPFTFELLDNAEGHWTVQPSLGTTVSLVTKRAVHAGHHELRLKISDMQGLSSQWNVSVTVCHCSFEPNCHAPRVSSSRAGGVAVGVVLGVLLLLMGMEATWAGGAVVRNTYAALRRPYSFLSI</sequence>
<keyword evidence="13" id="KW-0325">Glycoprotein</keyword>
<evidence type="ECO:0000256" key="1">
    <source>
        <dbReference type="ARBA" id="ARBA00004251"/>
    </source>
</evidence>
<keyword evidence="7" id="KW-0732">Signal</keyword>
<dbReference type="FunFam" id="2.60.40.60:FF:000158">
    <property type="entry name" value="Dachsous cadherin-related 1"/>
    <property type="match status" value="1"/>
</dbReference>
<evidence type="ECO:0000256" key="11">
    <source>
        <dbReference type="ARBA" id="ARBA00022989"/>
    </source>
</evidence>
<evidence type="ECO:0000256" key="13">
    <source>
        <dbReference type="ARBA" id="ARBA00023180"/>
    </source>
</evidence>
<evidence type="ECO:0000256" key="10">
    <source>
        <dbReference type="ARBA" id="ARBA00022889"/>
    </source>
</evidence>
<dbReference type="InterPro" id="IPR020894">
    <property type="entry name" value="Cadherin_CS"/>
</dbReference>
<dbReference type="FunFam" id="2.60.40.60:FF:000019">
    <property type="entry name" value="Cadherin 2"/>
    <property type="match status" value="1"/>
</dbReference>
<evidence type="ECO:0000256" key="14">
    <source>
        <dbReference type="PROSITE-ProRule" id="PRU00043"/>
    </source>
</evidence>
<dbReference type="GO" id="GO:0005509">
    <property type="term" value="F:calcium ion binding"/>
    <property type="evidence" value="ECO:0007669"/>
    <property type="project" value="UniProtKB-UniRule"/>
</dbReference>
<comment type="caution">
    <text evidence="17">The sequence shown here is derived from an EMBL/GenBank/DDBJ whole genome shotgun (WGS) entry which is preliminary data.</text>
</comment>
<dbReference type="GO" id="GO:0016477">
    <property type="term" value="P:cell migration"/>
    <property type="evidence" value="ECO:0007669"/>
    <property type="project" value="TreeGrafter"/>
</dbReference>
<keyword evidence="10" id="KW-0130">Cell adhesion</keyword>
<feature type="domain" description="Cadherin" evidence="16">
    <location>
        <begin position="405"/>
        <end position="512"/>
    </location>
</feature>
<feature type="domain" description="Cadherin" evidence="16">
    <location>
        <begin position="87"/>
        <end position="161"/>
    </location>
</feature>
<evidence type="ECO:0000256" key="9">
    <source>
        <dbReference type="ARBA" id="ARBA00022837"/>
    </source>
</evidence>
<keyword evidence="9 14" id="KW-0106">Calcium</keyword>
<keyword evidence="5 15" id="KW-0812">Transmembrane</keyword>
<dbReference type="EMBL" id="JARO02004715">
    <property type="protein sequence ID" value="KPP68028.1"/>
    <property type="molecule type" value="Genomic_DNA"/>
</dbReference>
<dbReference type="CDD" id="cd11304">
    <property type="entry name" value="Cadherin_repeat"/>
    <property type="match status" value="4"/>
</dbReference>
<dbReference type="PRINTS" id="PR00205">
    <property type="entry name" value="CADHERIN"/>
</dbReference>
<dbReference type="InterPro" id="IPR002126">
    <property type="entry name" value="Cadherin-like_dom"/>
</dbReference>
<evidence type="ECO:0000256" key="5">
    <source>
        <dbReference type="ARBA" id="ARBA00022692"/>
    </source>
</evidence>
<dbReference type="PANTHER" id="PTHR24027">
    <property type="entry name" value="CADHERIN-23"/>
    <property type="match status" value="1"/>
</dbReference>
<dbReference type="PROSITE" id="PS00232">
    <property type="entry name" value="CADHERIN_1"/>
    <property type="match status" value="2"/>
</dbReference>
<evidence type="ECO:0000256" key="4">
    <source>
        <dbReference type="ARBA" id="ARBA00022490"/>
    </source>
</evidence>
<keyword evidence="4" id="KW-0963">Cytoplasm</keyword>
<feature type="transmembrane region" description="Helical" evidence="15">
    <location>
        <begin position="623"/>
        <end position="648"/>
    </location>
</feature>
<evidence type="ECO:0000256" key="3">
    <source>
        <dbReference type="ARBA" id="ARBA00022475"/>
    </source>
</evidence>
<keyword evidence="12 15" id="KW-0472">Membrane</keyword>
<dbReference type="GO" id="GO:0045296">
    <property type="term" value="F:cadherin binding"/>
    <property type="evidence" value="ECO:0007669"/>
    <property type="project" value="TreeGrafter"/>
</dbReference>
<comment type="subcellular location">
    <subcellularLocation>
        <location evidence="1">Cell membrane</location>
        <topology evidence="1">Single-pass type I membrane protein</topology>
    </subcellularLocation>
    <subcellularLocation>
        <location evidence="2">Cytoplasm</location>
    </subcellularLocation>
</comment>
<evidence type="ECO:0000256" key="12">
    <source>
        <dbReference type="ARBA" id="ARBA00023136"/>
    </source>
</evidence>
<dbReference type="Gene3D" id="2.60.40.60">
    <property type="entry name" value="Cadherins"/>
    <property type="match status" value="5"/>
</dbReference>
<keyword evidence="11 15" id="KW-1133">Transmembrane helix</keyword>
<dbReference type="FunFam" id="2.60.40.60:FF:000011">
    <property type="entry name" value="Cadherin 1"/>
    <property type="match status" value="1"/>
</dbReference>
<keyword evidence="3" id="KW-1003">Cell membrane</keyword>
<dbReference type="GO" id="GO:0044331">
    <property type="term" value="P:cell-cell adhesion mediated by cadherin"/>
    <property type="evidence" value="ECO:0007669"/>
    <property type="project" value="TreeGrafter"/>
</dbReference>
<evidence type="ECO:0000256" key="6">
    <source>
        <dbReference type="ARBA" id="ARBA00022723"/>
    </source>
</evidence>
<dbReference type="SMART" id="SM00112">
    <property type="entry name" value="CA"/>
    <property type="match status" value="5"/>
</dbReference>
<dbReference type="FunFam" id="2.60.40.60:FF:000095">
    <property type="entry name" value="Cadherin 13"/>
    <property type="match status" value="1"/>
</dbReference>
<evidence type="ECO:0000256" key="7">
    <source>
        <dbReference type="ARBA" id="ARBA00022729"/>
    </source>
</evidence>
<evidence type="ECO:0000256" key="2">
    <source>
        <dbReference type="ARBA" id="ARBA00004496"/>
    </source>
</evidence>
<dbReference type="InterPro" id="IPR039808">
    <property type="entry name" value="Cadherin"/>
</dbReference>
<dbReference type="GO" id="GO:0000902">
    <property type="term" value="P:cell morphogenesis"/>
    <property type="evidence" value="ECO:0007669"/>
    <property type="project" value="TreeGrafter"/>
</dbReference>
<evidence type="ECO:0000259" key="16">
    <source>
        <dbReference type="PROSITE" id="PS50268"/>
    </source>
</evidence>
<reference evidence="17 18" key="1">
    <citation type="submission" date="2015-08" db="EMBL/GenBank/DDBJ databases">
        <title>The genome of the Asian arowana (Scleropages formosus).</title>
        <authorList>
            <person name="Tan M.H."/>
            <person name="Gan H.M."/>
            <person name="Croft L.J."/>
            <person name="Austin C.M."/>
        </authorList>
    </citation>
    <scope>NUCLEOTIDE SEQUENCE [LARGE SCALE GENOMIC DNA]</scope>
    <source>
        <strain evidence="17">Aro1</strain>
    </source>
</reference>
<dbReference type="GO" id="GO:0060027">
    <property type="term" value="P:convergent extension involved in gastrulation"/>
    <property type="evidence" value="ECO:0007669"/>
    <property type="project" value="UniProtKB-ARBA"/>
</dbReference>
<dbReference type="GO" id="GO:0016342">
    <property type="term" value="C:catenin complex"/>
    <property type="evidence" value="ECO:0007669"/>
    <property type="project" value="TreeGrafter"/>
</dbReference>